<dbReference type="InterPro" id="IPR002481">
    <property type="entry name" value="FUR"/>
</dbReference>
<keyword evidence="2" id="KW-1185">Reference proteome</keyword>
<name>A0ABY6ZTV2_9PSED</name>
<proteinExistence type="predicted"/>
<dbReference type="SUPFAM" id="SSF46785">
    <property type="entry name" value="Winged helix' DNA-binding domain"/>
    <property type="match status" value="1"/>
</dbReference>
<accession>A0ABY6ZTV2</accession>
<evidence type="ECO:0000313" key="1">
    <source>
        <dbReference type="EMBL" id="WAI48364.1"/>
    </source>
</evidence>
<reference evidence="1" key="1">
    <citation type="submission" date="2022-11" db="EMBL/GenBank/DDBJ databases">
        <title>Pseudomonas triclosanedens sp. nov., a triclosan degrader isolated from activated sludge.</title>
        <authorList>
            <person name="Yin Y."/>
            <person name="Lu Z."/>
        </authorList>
    </citation>
    <scope>NUCLEOTIDE SEQUENCE</scope>
    <source>
        <strain evidence="1">ZM23</strain>
    </source>
</reference>
<dbReference type="InterPro" id="IPR036388">
    <property type="entry name" value="WH-like_DNA-bd_sf"/>
</dbReference>
<sequence>MTAVAELSARRSQRRSRQLLELAGLRCSLPRLKLLDALSVLGSSTAAELHAHLQGPGPSIGLESVSQSLRRLHQSGMLVRDERKRYSLDPAFDGAMPAKEAALADG</sequence>
<evidence type="ECO:0000313" key="2">
    <source>
        <dbReference type="Proteomes" id="UP001163624"/>
    </source>
</evidence>
<dbReference type="InterPro" id="IPR036390">
    <property type="entry name" value="WH_DNA-bd_sf"/>
</dbReference>
<gene>
    <name evidence="1" type="ORF">OU419_21770</name>
</gene>
<dbReference type="RefSeq" id="WP_254470673.1">
    <property type="nucleotide sequence ID" value="NZ_CP113432.1"/>
</dbReference>
<organism evidence="1 2">
    <name type="scientific">Pseudomonas triclosanedens</name>
    <dbReference type="NCBI Taxonomy" id="2961893"/>
    <lineage>
        <taxon>Bacteria</taxon>
        <taxon>Pseudomonadati</taxon>
        <taxon>Pseudomonadota</taxon>
        <taxon>Gammaproteobacteria</taxon>
        <taxon>Pseudomonadales</taxon>
        <taxon>Pseudomonadaceae</taxon>
        <taxon>Pseudomonas</taxon>
    </lineage>
</organism>
<dbReference type="Pfam" id="PF01475">
    <property type="entry name" value="FUR"/>
    <property type="match status" value="1"/>
</dbReference>
<dbReference type="Proteomes" id="UP001163624">
    <property type="component" value="Chromosome"/>
</dbReference>
<dbReference type="Gene3D" id="1.10.10.10">
    <property type="entry name" value="Winged helix-like DNA-binding domain superfamily/Winged helix DNA-binding domain"/>
    <property type="match status" value="1"/>
</dbReference>
<protein>
    <submittedName>
        <fullName evidence="1">Transcriptional repressor</fullName>
    </submittedName>
</protein>
<dbReference type="EMBL" id="CP113432">
    <property type="protein sequence ID" value="WAI48364.1"/>
    <property type="molecule type" value="Genomic_DNA"/>
</dbReference>